<gene>
    <name evidence="1" type="ORF">EV702DRAFT_1048592</name>
</gene>
<comment type="caution">
    <text evidence="1">The sequence shown here is derived from an EMBL/GenBank/DDBJ whole genome shotgun (WGS) entry which is preliminary data.</text>
</comment>
<evidence type="ECO:0000313" key="1">
    <source>
        <dbReference type="EMBL" id="KAG1772461.1"/>
    </source>
</evidence>
<evidence type="ECO:0000313" key="2">
    <source>
        <dbReference type="Proteomes" id="UP000714275"/>
    </source>
</evidence>
<dbReference type="Proteomes" id="UP000714275">
    <property type="component" value="Unassembled WGS sequence"/>
</dbReference>
<dbReference type="AlphaFoldDB" id="A0A9P6ZMJ0"/>
<organism evidence="1 2">
    <name type="scientific">Suillus placidus</name>
    <dbReference type="NCBI Taxonomy" id="48579"/>
    <lineage>
        <taxon>Eukaryota</taxon>
        <taxon>Fungi</taxon>
        <taxon>Dikarya</taxon>
        <taxon>Basidiomycota</taxon>
        <taxon>Agaricomycotina</taxon>
        <taxon>Agaricomycetes</taxon>
        <taxon>Agaricomycetidae</taxon>
        <taxon>Boletales</taxon>
        <taxon>Suillineae</taxon>
        <taxon>Suillaceae</taxon>
        <taxon>Suillus</taxon>
    </lineage>
</organism>
<sequence>MDGPHGATQAYTSWTGARYLPRIGVGTWNGIEARLRAADNMVMNFSTSVFNGRTEKHFQYTSRGSFDAGPPFFTQIVGMQSPDESAETFVIRITSEGMGFVLYPPADARATSACPHMSVASSWMNLRRRSSGWSLGGCSSCLKTIIGIEENNRTLHKGGWVCTTCLDV</sequence>
<dbReference type="EMBL" id="JABBWD010000053">
    <property type="protein sequence ID" value="KAG1772461.1"/>
    <property type="molecule type" value="Genomic_DNA"/>
</dbReference>
<name>A0A9P6ZMJ0_9AGAM</name>
<reference evidence="1" key="1">
    <citation type="journal article" date="2020" name="New Phytol.">
        <title>Comparative genomics reveals dynamic genome evolution in host specialist ectomycorrhizal fungi.</title>
        <authorList>
            <person name="Lofgren L.A."/>
            <person name="Nguyen N.H."/>
            <person name="Vilgalys R."/>
            <person name="Ruytinx J."/>
            <person name="Liao H.L."/>
            <person name="Branco S."/>
            <person name="Kuo A."/>
            <person name="LaButti K."/>
            <person name="Lipzen A."/>
            <person name="Andreopoulos W."/>
            <person name="Pangilinan J."/>
            <person name="Riley R."/>
            <person name="Hundley H."/>
            <person name="Na H."/>
            <person name="Barry K."/>
            <person name="Grigoriev I.V."/>
            <person name="Stajich J.E."/>
            <person name="Kennedy P.G."/>
        </authorList>
    </citation>
    <scope>NUCLEOTIDE SEQUENCE</scope>
    <source>
        <strain evidence="1">DOB743</strain>
    </source>
</reference>
<protein>
    <submittedName>
        <fullName evidence="1">Uncharacterized protein</fullName>
    </submittedName>
</protein>
<proteinExistence type="predicted"/>
<accession>A0A9P6ZMJ0</accession>
<keyword evidence="2" id="KW-1185">Reference proteome</keyword>